<organism evidence="2 3">
    <name type="scientific">Ornithinibacillus halotolerans</name>
    <dbReference type="NCBI Taxonomy" id="1274357"/>
    <lineage>
        <taxon>Bacteria</taxon>
        <taxon>Bacillati</taxon>
        <taxon>Bacillota</taxon>
        <taxon>Bacilli</taxon>
        <taxon>Bacillales</taxon>
        <taxon>Bacillaceae</taxon>
        <taxon>Ornithinibacillus</taxon>
    </lineage>
</organism>
<keyword evidence="3" id="KW-1185">Reference proteome</keyword>
<dbReference type="RefSeq" id="WP_229740584.1">
    <property type="nucleotide sequence ID" value="NZ_BMEY01000001.1"/>
</dbReference>
<dbReference type="Proteomes" id="UP000613512">
    <property type="component" value="Unassembled WGS sequence"/>
</dbReference>
<evidence type="ECO:0000313" key="2">
    <source>
        <dbReference type="EMBL" id="GGA60008.1"/>
    </source>
</evidence>
<keyword evidence="1" id="KW-0812">Transmembrane</keyword>
<reference evidence="2" key="1">
    <citation type="journal article" date="2014" name="Int. J. Syst. Evol. Microbiol.">
        <title>Complete genome sequence of Corynebacterium casei LMG S-19264T (=DSM 44701T), isolated from a smear-ripened cheese.</title>
        <authorList>
            <consortium name="US DOE Joint Genome Institute (JGI-PGF)"/>
            <person name="Walter F."/>
            <person name="Albersmeier A."/>
            <person name="Kalinowski J."/>
            <person name="Ruckert C."/>
        </authorList>
    </citation>
    <scope>NUCLEOTIDE SEQUENCE</scope>
    <source>
        <strain evidence="2">CGMCC 1.12408</strain>
    </source>
</reference>
<dbReference type="EMBL" id="BMEY01000001">
    <property type="protein sequence ID" value="GGA60008.1"/>
    <property type="molecule type" value="Genomic_DNA"/>
</dbReference>
<feature type="transmembrane region" description="Helical" evidence="1">
    <location>
        <begin position="35"/>
        <end position="54"/>
    </location>
</feature>
<keyword evidence="1" id="KW-0472">Membrane</keyword>
<accession>A0A916RKP5</accession>
<proteinExistence type="predicted"/>
<name>A0A916RKP5_9BACI</name>
<gene>
    <name evidence="2" type="ORF">GCM10008025_00040</name>
</gene>
<feature type="transmembrane region" description="Helical" evidence="1">
    <location>
        <begin position="74"/>
        <end position="99"/>
    </location>
</feature>
<reference evidence="2" key="2">
    <citation type="submission" date="2020-09" db="EMBL/GenBank/DDBJ databases">
        <authorList>
            <person name="Sun Q."/>
            <person name="Zhou Y."/>
        </authorList>
    </citation>
    <scope>NUCLEOTIDE SEQUENCE</scope>
    <source>
        <strain evidence="2">CGMCC 1.12408</strain>
    </source>
</reference>
<keyword evidence="1" id="KW-1133">Transmembrane helix</keyword>
<dbReference type="AlphaFoldDB" id="A0A916RKP5"/>
<sequence length="104" mass="12071">MEIEFYEIIIFMLVYGGLFLYTLRTISLRNKGLAYIKSALLILFYLFMTTVIWSTYQSEQDHVNDHSGLDSINIMGEATFVIVGLSIYSIFLLVIGIYLKRKKQ</sequence>
<evidence type="ECO:0000256" key="1">
    <source>
        <dbReference type="SAM" id="Phobius"/>
    </source>
</evidence>
<protein>
    <submittedName>
        <fullName evidence="2">Uncharacterized protein</fullName>
    </submittedName>
</protein>
<comment type="caution">
    <text evidence="2">The sequence shown here is derived from an EMBL/GenBank/DDBJ whole genome shotgun (WGS) entry which is preliminary data.</text>
</comment>
<feature type="transmembrane region" description="Helical" evidence="1">
    <location>
        <begin position="6"/>
        <end position="23"/>
    </location>
</feature>
<evidence type="ECO:0000313" key="3">
    <source>
        <dbReference type="Proteomes" id="UP000613512"/>
    </source>
</evidence>